<sequence>MSLEGIKQVTEAEEMTRRRKAEATHQAKTIRSDAQRAGEEALARARAQAEAEVAGYMKQAEEKAAQRSAQIVEQTKGACGDLRKAAERRMAEASALIVGRVVKV</sequence>
<protein>
    <recommendedName>
        <fullName evidence="4">V-type ATP synthase subunit H</fullName>
    </recommendedName>
</protein>
<evidence type="ECO:0000313" key="3">
    <source>
        <dbReference type="Proteomes" id="UP000824208"/>
    </source>
</evidence>
<evidence type="ECO:0000256" key="1">
    <source>
        <dbReference type="SAM" id="MobiDB-lite"/>
    </source>
</evidence>
<feature type="region of interest" description="Disordered" evidence="1">
    <location>
        <begin position="1"/>
        <end position="35"/>
    </location>
</feature>
<organism evidence="2 3">
    <name type="scientific">Candidatus Flavonifractor intestinipullorum</name>
    <dbReference type="NCBI Taxonomy" id="2838587"/>
    <lineage>
        <taxon>Bacteria</taxon>
        <taxon>Bacillati</taxon>
        <taxon>Bacillota</taxon>
        <taxon>Clostridia</taxon>
        <taxon>Eubacteriales</taxon>
        <taxon>Oscillospiraceae</taxon>
        <taxon>Flavonifractor</taxon>
    </lineage>
</organism>
<accession>A0A9D2M957</accession>
<evidence type="ECO:0008006" key="4">
    <source>
        <dbReference type="Google" id="ProtNLM"/>
    </source>
</evidence>
<gene>
    <name evidence="2" type="ORF">H9714_02925</name>
</gene>
<dbReference type="Gene3D" id="1.20.5.2950">
    <property type="match status" value="1"/>
</dbReference>
<proteinExistence type="predicted"/>
<dbReference type="AlphaFoldDB" id="A0A9D2M957"/>
<evidence type="ECO:0000313" key="2">
    <source>
        <dbReference type="EMBL" id="HJB56485.1"/>
    </source>
</evidence>
<name>A0A9D2M957_9FIRM</name>
<reference evidence="2" key="1">
    <citation type="journal article" date="2021" name="PeerJ">
        <title>Extensive microbial diversity within the chicken gut microbiome revealed by metagenomics and culture.</title>
        <authorList>
            <person name="Gilroy R."/>
            <person name="Ravi A."/>
            <person name="Getino M."/>
            <person name="Pursley I."/>
            <person name="Horton D.L."/>
            <person name="Alikhan N.F."/>
            <person name="Baker D."/>
            <person name="Gharbi K."/>
            <person name="Hall N."/>
            <person name="Watson M."/>
            <person name="Adriaenssens E.M."/>
            <person name="Foster-Nyarko E."/>
            <person name="Jarju S."/>
            <person name="Secka A."/>
            <person name="Antonio M."/>
            <person name="Oren A."/>
            <person name="Chaudhuri R.R."/>
            <person name="La Ragione R."/>
            <person name="Hildebrand F."/>
            <person name="Pallen M.J."/>
        </authorList>
    </citation>
    <scope>NUCLEOTIDE SEQUENCE</scope>
    <source>
        <strain evidence="2">CHK189-11263</strain>
    </source>
</reference>
<reference evidence="2" key="2">
    <citation type="submission" date="2021-04" db="EMBL/GenBank/DDBJ databases">
        <authorList>
            <person name="Gilroy R."/>
        </authorList>
    </citation>
    <scope>NUCLEOTIDE SEQUENCE</scope>
    <source>
        <strain evidence="2">CHK189-11263</strain>
    </source>
</reference>
<dbReference type="EMBL" id="DWYC01000034">
    <property type="protein sequence ID" value="HJB56485.1"/>
    <property type="molecule type" value="Genomic_DNA"/>
</dbReference>
<comment type="caution">
    <text evidence="2">The sequence shown here is derived from an EMBL/GenBank/DDBJ whole genome shotgun (WGS) entry which is preliminary data.</text>
</comment>
<feature type="compositionally biased region" description="Basic and acidic residues" evidence="1">
    <location>
        <begin position="21"/>
        <end position="35"/>
    </location>
</feature>
<dbReference type="Proteomes" id="UP000824208">
    <property type="component" value="Unassembled WGS sequence"/>
</dbReference>